<dbReference type="EMBL" id="JBANQN010000012">
    <property type="protein sequence ID" value="KAK6773446.1"/>
    <property type="molecule type" value="Genomic_DNA"/>
</dbReference>
<proteinExistence type="predicted"/>
<reference evidence="1 2" key="1">
    <citation type="submission" date="2024-02" db="EMBL/GenBank/DDBJ databases">
        <title>de novo genome assembly of Solanum bulbocastanum strain 11H21.</title>
        <authorList>
            <person name="Hosaka A.J."/>
        </authorList>
    </citation>
    <scope>NUCLEOTIDE SEQUENCE [LARGE SCALE GENOMIC DNA]</scope>
    <source>
        <tissue evidence="1">Young leaves</tissue>
    </source>
</reference>
<sequence>MERVVNSVPIDPTLLLSQHEHKSKLLWKGEISFCCLMKMVRMNDAYNLFHLDRPHGRVEEILCRPGLYDVVYVGRMKYDRALVTTMIECWRPDTHCFHLPFGEDAAQRIHPWRTILETLTGCAIAPTDMDGGVGCGYIVLPTTCEISYK</sequence>
<dbReference type="Proteomes" id="UP001371456">
    <property type="component" value="Unassembled WGS sequence"/>
</dbReference>
<accession>A0AAN8SUX1</accession>
<evidence type="ECO:0008006" key="3">
    <source>
        <dbReference type="Google" id="ProtNLM"/>
    </source>
</evidence>
<protein>
    <recommendedName>
        <fullName evidence="3">Aminotransferase-like plant mobile domain-containing protein</fullName>
    </recommendedName>
</protein>
<evidence type="ECO:0000313" key="1">
    <source>
        <dbReference type="EMBL" id="KAK6773446.1"/>
    </source>
</evidence>
<name>A0AAN8SUX1_SOLBU</name>
<dbReference type="AlphaFoldDB" id="A0AAN8SUX1"/>
<evidence type="ECO:0000313" key="2">
    <source>
        <dbReference type="Proteomes" id="UP001371456"/>
    </source>
</evidence>
<keyword evidence="2" id="KW-1185">Reference proteome</keyword>
<comment type="caution">
    <text evidence="1">The sequence shown here is derived from an EMBL/GenBank/DDBJ whole genome shotgun (WGS) entry which is preliminary data.</text>
</comment>
<organism evidence="1 2">
    <name type="scientific">Solanum bulbocastanum</name>
    <name type="common">Wild potato</name>
    <dbReference type="NCBI Taxonomy" id="147425"/>
    <lineage>
        <taxon>Eukaryota</taxon>
        <taxon>Viridiplantae</taxon>
        <taxon>Streptophyta</taxon>
        <taxon>Embryophyta</taxon>
        <taxon>Tracheophyta</taxon>
        <taxon>Spermatophyta</taxon>
        <taxon>Magnoliopsida</taxon>
        <taxon>eudicotyledons</taxon>
        <taxon>Gunneridae</taxon>
        <taxon>Pentapetalae</taxon>
        <taxon>asterids</taxon>
        <taxon>lamiids</taxon>
        <taxon>Solanales</taxon>
        <taxon>Solanaceae</taxon>
        <taxon>Solanoideae</taxon>
        <taxon>Solaneae</taxon>
        <taxon>Solanum</taxon>
    </lineage>
</organism>
<gene>
    <name evidence="1" type="ORF">RDI58_028684</name>
</gene>